<dbReference type="OMA" id="EADHRFN"/>
<dbReference type="AlphaFoldDB" id="I2H4K3"/>
<dbReference type="HOGENOM" id="CLU_036110_3_0_1"/>
<organism evidence="3 4">
    <name type="scientific">Henningerozyma blattae (strain ATCC 34711 / CBS 6284 / DSM 70876 / NBRC 10599 / NRRL Y-10934 / UCD 77-7)</name>
    <name type="common">Yeast</name>
    <name type="synonym">Tetrapisispora blattae</name>
    <dbReference type="NCBI Taxonomy" id="1071380"/>
    <lineage>
        <taxon>Eukaryota</taxon>
        <taxon>Fungi</taxon>
        <taxon>Dikarya</taxon>
        <taxon>Ascomycota</taxon>
        <taxon>Saccharomycotina</taxon>
        <taxon>Saccharomycetes</taxon>
        <taxon>Saccharomycetales</taxon>
        <taxon>Saccharomycetaceae</taxon>
        <taxon>Henningerozyma</taxon>
    </lineage>
</organism>
<dbReference type="PANTHER" id="PTHR10907">
    <property type="entry name" value="REGUCALCIN"/>
    <property type="match status" value="1"/>
</dbReference>
<evidence type="ECO:0000313" key="4">
    <source>
        <dbReference type="Proteomes" id="UP000002866"/>
    </source>
</evidence>
<dbReference type="FunCoup" id="I2H4K3">
    <property type="interactions" value="53"/>
</dbReference>
<evidence type="ECO:0000256" key="1">
    <source>
        <dbReference type="ARBA" id="ARBA00008853"/>
    </source>
</evidence>
<dbReference type="OrthoDB" id="423498at2759"/>
<dbReference type="GeneID" id="14496378"/>
<proteinExistence type="inferred from homology"/>
<evidence type="ECO:0000259" key="2">
    <source>
        <dbReference type="Pfam" id="PF08450"/>
    </source>
</evidence>
<dbReference type="EMBL" id="HE806320">
    <property type="protein sequence ID" value="CCH61305.1"/>
    <property type="molecule type" value="Genomic_DNA"/>
</dbReference>
<reference evidence="3 4" key="1">
    <citation type="journal article" date="2011" name="Proc. Natl. Acad. Sci. U.S.A.">
        <title>Evolutionary erosion of yeast sex chromosomes by mating-type switching accidents.</title>
        <authorList>
            <person name="Gordon J.L."/>
            <person name="Armisen D."/>
            <person name="Proux-Wera E."/>
            <person name="Oheigeartaigh S.S."/>
            <person name="Byrne K.P."/>
            <person name="Wolfe K.H."/>
        </authorList>
    </citation>
    <scope>NUCLEOTIDE SEQUENCE [LARGE SCALE GENOMIC DNA]</scope>
    <source>
        <strain evidence="4">ATCC 34711 / CBS 6284 / DSM 70876 / NBRC 10599 / NRRL Y-10934 / UCD 77-7</strain>
    </source>
</reference>
<dbReference type="Gene3D" id="2.120.10.30">
    <property type="entry name" value="TolB, C-terminal domain"/>
    <property type="match status" value="1"/>
</dbReference>
<accession>I2H4K3</accession>
<gene>
    <name evidence="3" type="primary">TBLA0E02510</name>
    <name evidence="3" type="ORF">TBLA_0E02510</name>
</gene>
<dbReference type="STRING" id="1071380.I2H4K3"/>
<keyword evidence="4" id="KW-1185">Reference proteome</keyword>
<dbReference type="SUPFAM" id="SSF63829">
    <property type="entry name" value="Calcium-dependent phosphotriesterase"/>
    <property type="match status" value="1"/>
</dbReference>
<sequence>MSKFETIDFSTLKPYFHQPDARLSEGITWVEETKTLVWVDIFKAELNKIEDIDSPSTSHSYFAISSKNYAKDKKYPGDTKYDESIGVVFPVLPKSGSDITEVLFASRYGIGKGDFVTKTWEYLILFTECKEVDVDRLNRLRSNDGNVAPDGTIYVGLMNDFEFTPSFDGCVLHVDLIKKTVKLVWDDIKIPNSIHWDAKEENIFLTDSLRHLIWKADAKDFSKKKELVHIKEANNDSFESPEPDGSIIYLPDNELYSAVWSANKIQVFSMDDGKFLREYILPKETPRISCLCLVGADLFVTTANLDVENGKLGDMNGGCLYRIPNVLKGKVEGYTSKRFPKY</sequence>
<dbReference type="GO" id="GO:0005509">
    <property type="term" value="F:calcium ion binding"/>
    <property type="evidence" value="ECO:0007669"/>
    <property type="project" value="TreeGrafter"/>
</dbReference>
<dbReference type="InterPro" id="IPR011042">
    <property type="entry name" value="6-blade_b-propeller_TolB-like"/>
</dbReference>
<dbReference type="KEGG" id="tbl:TBLA_0E02510"/>
<comment type="similarity">
    <text evidence="1">Belongs to the SMP-30/CGR1 family.</text>
</comment>
<feature type="domain" description="SMP-30/Gluconolactonase/LRE-like region" evidence="2">
    <location>
        <begin position="23"/>
        <end position="304"/>
    </location>
</feature>
<dbReference type="eggNOG" id="KOG4499">
    <property type="taxonomic scope" value="Eukaryota"/>
</dbReference>
<dbReference type="InterPro" id="IPR013658">
    <property type="entry name" value="SGL"/>
</dbReference>
<dbReference type="RefSeq" id="XP_004180824.1">
    <property type="nucleotide sequence ID" value="XM_004180776.1"/>
</dbReference>
<dbReference type="InParanoid" id="I2H4K3"/>
<dbReference type="Proteomes" id="UP000002866">
    <property type="component" value="Chromosome 5"/>
</dbReference>
<evidence type="ECO:0000313" key="3">
    <source>
        <dbReference type="EMBL" id="CCH61305.1"/>
    </source>
</evidence>
<name>I2H4K3_HENB6</name>
<dbReference type="GO" id="GO:0004341">
    <property type="term" value="F:gluconolactonase activity"/>
    <property type="evidence" value="ECO:0007669"/>
    <property type="project" value="TreeGrafter"/>
</dbReference>
<dbReference type="PANTHER" id="PTHR10907:SF47">
    <property type="entry name" value="REGUCALCIN"/>
    <property type="match status" value="1"/>
</dbReference>
<protein>
    <recommendedName>
        <fullName evidence="2">SMP-30/Gluconolactonase/LRE-like region domain-containing protein</fullName>
    </recommendedName>
</protein>
<dbReference type="Pfam" id="PF08450">
    <property type="entry name" value="SGL"/>
    <property type="match status" value="1"/>
</dbReference>